<feature type="transmembrane region" description="Helical" evidence="1">
    <location>
        <begin position="94"/>
        <end position="114"/>
    </location>
</feature>
<proteinExistence type="predicted"/>
<protein>
    <submittedName>
        <fullName evidence="2">DUF5134 domain-containing protein</fullName>
    </submittedName>
</protein>
<evidence type="ECO:0000313" key="3">
    <source>
        <dbReference type="Proteomes" id="UP001183535"/>
    </source>
</evidence>
<evidence type="ECO:0000313" key="2">
    <source>
        <dbReference type="EMBL" id="MDT0438172.1"/>
    </source>
</evidence>
<dbReference type="Pfam" id="PF17197">
    <property type="entry name" value="DUF5134"/>
    <property type="match status" value="1"/>
</dbReference>
<feature type="transmembrane region" description="Helical" evidence="1">
    <location>
        <begin position="186"/>
        <end position="208"/>
    </location>
</feature>
<feature type="transmembrane region" description="Helical" evidence="1">
    <location>
        <begin position="62"/>
        <end position="82"/>
    </location>
</feature>
<dbReference type="InterPro" id="IPR033458">
    <property type="entry name" value="DUF5134"/>
</dbReference>
<sequence length="209" mass="21312">MIAATGLRWILTALFLLPALFALRATAAPDRASADRVGHVLHAVMAAAMAAMVWPWGTDLPAGPQILVFSLGALWFAAAPRFRSPRPASPREGLAAAVPHVVMMLAMAWMAAVMDGHATASGGPGGGHDMPGMDMSGGGAAVTMSLSGAGQQGTAVLLSVVLTAFGLLWLAQAFDRARVPATPLPAAVAEPLCHAAMALGMALTFVLLV</sequence>
<dbReference type="RefSeq" id="WP_093834193.1">
    <property type="nucleotide sequence ID" value="NZ_JAVRES010000016.1"/>
</dbReference>
<feature type="transmembrane region" description="Helical" evidence="1">
    <location>
        <begin position="6"/>
        <end position="25"/>
    </location>
</feature>
<reference evidence="3" key="1">
    <citation type="submission" date="2023-07" db="EMBL/GenBank/DDBJ databases">
        <title>30 novel species of actinomycetes from the DSMZ collection.</title>
        <authorList>
            <person name="Nouioui I."/>
        </authorList>
    </citation>
    <scope>NUCLEOTIDE SEQUENCE [LARGE SCALE GENOMIC DNA]</scope>
    <source>
        <strain evidence="3">DSM 41981</strain>
    </source>
</reference>
<comment type="caution">
    <text evidence="2">The sequence shown here is derived from an EMBL/GenBank/DDBJ whole genome shotgun (WGS) entry which is preliminary data.</text>
</comment>
<keyword evidence="3" id="KW-1185">Reference proteome</keyword>
<feature type="transmembrane region" description="Helical" evidence="1">
    <location>
        <begin position="154"/>
        <end position="174"/>
    </location>
</feature>
<gene>
    <name evidence="2" type="ORF">RM877_26150</name>
</gene>
<dbReference type="EMBL" id="JAVRES010000016">
    <property type="protein sequence ID" value="MDT0438172.1"/>
    <property type="molecule type" value="Genomic_DNA"/>
</dbReference>
<feature type="transmembrane region" description="Helical" evidence="1">
    <location>
        <begin position="37"/>
        <end position="56"/>
    </location>
</feature>
<organism evidence="2 3">
    <name type="scientific">Streptomyces doudnae</name>
    <dbReference type="NCBI Taxonomy" id="3075536"/>
    <lineage>
        <taxon>Bacteria</taxon>
        <taxon>Bacillati</taxon>
        <taxon>Actinomycetota</taxon>
        <taxon>Actinomycetes</taxon>
        <taxon>Kitasatosporales</taxon>
        <taxon>Streptomycetaceae</taxon>
        <taxon>Streptomyces</taxon>
    </lineage>
</organism>
<dbReference type="AlphaFoldDB" id="A0ABD5EXP7"/>
<evidence type="ECO:0000256" key="1">
    <source>
        <dbReference type="SAM" id="Phobius"/>
    </source>
</evidence>
<keyword evidence="1" id="KW-0812">Transmembrane</keyword>
<keyword evidence="1" id="KW-0472">Membrane</keyword>
<keyword evidence="1" id="KW-1133">Transmembrane helix</keyword>
<dbReference type="Proteomes" id="UP001183535">
    <property type="component" value="Unassembled WGS sequence"/>
</dbReference>
<name>A0ABD5EXP7_9ACTN</name>
<accession>A0ABD5EXP7</accession>